<dbReference type="Pfam" id="PF08818">
    <property type="entry name" value="DUF1801"/>
    <property type="match status" value="1"/>
</dbReference>
<dbReference type="EMBL" id="FOAP01000003">
    <property type="protein sequence ID" value="SEK98075.1"/>
    <property type="molecule type" value="Genomic_DNA"/>
</dbReference>
<accession>A0A1H7LHU3</accession>
<dbReference type="AlphaFoldDB" id="A0A1H7LHU3"/>
<protein>
    <recommendedName>
        <fullName evidence="2">YdhG-like domain-containing protein</fullName>
    </recommendedName>
</protein>
<reference evidence="4" key="1">
    <citation type="submission" date="2016-10" db="EMBL/GenBank/DDBJ databases">
        <authorList>
            <person name="Varghese N."/>
            <person name="Submissions S."/>
        </authorList>
    </citation>
    <scope>NUCLEOTIDE SEQUENCE [LARGE SCALE GENOMIC DNA]</scope>
    <source>
        <strain evidence="4">DSM 17044</strain>
    </source>
</reference>
<keyword evidence="4" id="KW-1185">Reference proteome</keyword>
<dbReference type="SUPFAM" id="SSF159888">
    <property type="entry name" value="YdhG-like"/>
    <property type="match status" value="1"/>
</dbReference>
<organism evidence="3 4">
    <name type="scientific">Stigmatella aurantiaca</name>
    <dbReference type="NCBI Taxonomy" id="41"/>
    <lineage>
        <taxon>Bacteria</taxon>
        <taxon>Pseudomonadati</taxon>
        <taxon>Myxococcota</taxon>
        <taxon>Myxococcia</taxon>
        <taxon>Myxococcales</taxon>
        <taxon>Cystobacterineae</taxon>
        <taxon>Archangiaceae</taxon>
        <taxon>Stigmatella</taxon>
    </lineage>
</organism>
<evidence type="ECO:0000313" key="3">
    <source>
        <dbReference type="EMBL" id="SEK98075.1"/>
    </source>
</evidence>
<proteinExistence type="predicted"/>
<name>A0A1H7LHU3_STIAU</name>
<gene>
    <name evidence="3" type="ORF">SAMN05444354_103234</name>
</gene>
<dbReference type="OrthoDB" id="9811812at2"/>
<evidence type="ECO:0000259" key="2">
    <source>
        <dbReference type="Pfam" id="PF08818"/>
    </source>
</evidence>
<dbReference type="RefSeq" id="WP_083423097.1">
    <property type="nucleotide sequence ID" value="NZ_FOAP01000003.1"/>
</dbReference>
<feature type="domain" description="YdhG-like" evidence="2">
    <location>
        <begin position="62"/>
        <end position="154"/>
    </location>
</feature>
<dbReference type="Proteomes" id="UP000182719">
    <property type="component" value="Unassembled WGS sequence"/>
</dbReference>
<feature type="region of interest" description="Disordered" evidence="1">
    <location>
        <begin position="1"/>
        <end position="47"/>
    </location>
</feature>
<dbReference type="InterPro" id="IPR014922">
    <property type="entry name" value="YdhG-like"/>
</dbReference>
<evidence type="ECO:0000313" key="4">
    <source>
        <dbReference type="Proteomes" id="UP000182719"/>
    </source>
</evidence>
<sequence>MPAKPPSKPRKTAMKPGRSQTARGGAPRAAKPKLLSGGNPQIPKGEGDAPVQAFIEAMPGWKRDIGRRIDEIIVRTVPGVRKAVKWNTPLFGAGEVGYFTSFHCFDKYVKVTFFRGTSLKPLPPGASKVKDVRYYDIYEGKFDEVQFALWIRQAAALPGVVP</sequence>
<evidence type="ECO:0000256" key="1">
    <source>
        <dbReference type="SAM" id="MobiDB-lite"/>
    </source>
</evidence>